<dbReference type="PANTHER" id="PTHR30055:SF234">
    <property type="entry name" value="HTH-TYPE TRANSCRIPTIONAL REGULATOR BETI"/>
    <property type="match status" value="1"/>
</dbReference>
<gene>
    <name evidence="7" type="ordered locus">Snas_5992</name>
</gene>
<dbReference type="GO" id="GO:0003700">
    <property type="term" value="F:DNA-binding transcription factor activity"/>
    <property type="evidence" value="ECO:0007669"/>
    <property type="project" value="TreeGrafter"/>
</dbReference>
<dbReference type="PROSITE" id="PS50977">
    <property type="entry name" value="HTH_TETR_2"/>
    <property type="match status" value="1"/>
</dbReference>
<dbReference type="RefSeq" id="WP_013021189.1">
    <property type="nucleotide sequence ID" value="NC_013947.1"/>
</dbReference>
<dbReference type="STRING" id="446470.Snas_5992"/>
<feature type="DNA-binding region" description="H-T-H motif" evidence="5">
    <location>
        <begin position="31"/>
        <end position="50"/>
    </location>
</feature>
<dbReference type="SUPFAM" id="SSF48498">
    <property type="entry name" value="Tetracyclin repressor-like, C-terminal domain"/>
    <property type="match status" value="1"/>
</dbReference>
<organism evidence="7 8">
    <name type="scientific">Stackebrandtia nassauensis (strain DSM 44728 / CIP 108903 / NRRL B-16338 / NBRC 102104 / LLR-40K-21)</name>
    <dbReference type="NCBI Taxonomy" id="446470"/>
    <lineage>
        <taxon>Bacteria</taxon>
        <taxon>Bacillati</taxon>
        <taxon>Actinomycetota</taxon>
        <taxon>Actinomycetes</taxon>
        <taxon>Glycomycetales</taxon>
        <taxon>Glycomycetaceae</taxon>
        <taxon>Stackebrandtia</taxon>
    </lineage>
</organism>
<dbReference type="AlphaFoldDB" id="D3Q089"/>
<evidence type="ECO:0000313" key="8">
    <source>
        <dbReference type="Proteomes" id="UP000000844"/>
    </source>
</evidence>
<dbReference type="Pfam" id="PF13977">
    <property type="entry name" value="TetR_C_6"/>
    <property type="match status" value="1"/>
</dbReference>
<keyword evidence="2" id="KW-0805">Transcription regulation</keyword>
<accession>D3Q089</accession>
<dbReference type="InterPro" id="IPR001647">
    <property type="entry name" value="HTH_TetR"/>
</dbReference>
<evidence type="ECO:0000256" key="3">
    <source>
        <dbReference type="ARBA" id="ARBA00023125"/>
    </source>
</evidence>
<dbReference type="PANTHER" id="PTHR30055">
    <property type="entry name" value="HTH-TYPE TRANSCRIPTIONAL REGULATOR RUTR"/>
    <property type="match status" value="1"/>
</dbReference>
<dbReference type="Pfam" id="PF00440">
    <property type="entry name" value="TetR_N"/>
    <property type="match status" value="1"/>
</dbReference>
<dbReference type="InterPro" id="IPR036271">
    <property type="entry name" value="Tet_transcr_reg_TetR-rel_C_sf"/>
</dbReference>
<dbReference type="OrthoDB" id="9816296at2"/>
<dbReference type="SUPFAM" id="SSF46689">
    <property type="entry name" value="Homeodomain-like"/>
    <property type="match status" value="1"/>
</dbReference>
<protein>
    <submittedName>
        <fullName evidence="7">Transcriptional regulator, TetR family</fullName>
    </submittedName>
</protein>
<evidence type="ECO:0000256" key="4">
    <source>
        <dbReference type="ARBA" id="ARBA00023163"/>
    </source>
</evidence>
<keyword evidence="8" id="KW-1185">Reference proteome</keyword>
<proteinExistence type="predicted"/>
<keyword evidence="1" id="KW-0678">Repressor</keyword>
<evidence type="ECO:0000313" key="7">
    <source>
        <dbReference type="EMBL" id="ADD45618.1"/>
    </source>
</evidence>
<evidence type="ECO:0000256" key="1">
    <source>
        <dbReference type="ARBA" id="ARBA00022491"/>
    </source>
</evidence>
<keyword evidence="4" id="KW-0804">Transcription</keyword>
<feature type="domain" description="HTH tetR-type" evidence="6">
    <location>
        <begin position="8"/>
        <end position="68"/>
    </location>
</feature>
<dbReference type="GO" id="GO:0000976">
    <property type="term" value="F:transcription cis-regulatory region binding"/>
    <property type="evidence" value="ECO:0007669"/>
    <property type="project" value="TreeGrafter"/>
</dbReference>
<evidence type="ECO:0000259" key="6">
    <source>
        <dbReference type="PROSITE" id="PS50977"/>
    </source>
</evidence>
<name>D3Q089_STANL</name>
<dbReference type="Gene3D" id="1.10.357.10">
    <property type="entry name" value="Tetracycline Repressor, domain 2"/>
    <property type="match status" value="1"/>
</dbReference>
<dbReference type="InterPro" id="IPR050109">
    <property type="entry name" value="HTH-type_TetR-like_transc_reg"/>
</dbReference>
<keyword evidence="3 5" id="KW-0238">DNA-binding</keyword>
<dbReference type="Proteomes" id="UP000000844">
    <property type="component" value="Chromosome"/>
</dbReference>
<dbReference type="InterPro" id="IPR009057">
    <property type="entry name" value="Homeodomain-like_sf"/>
</dbReference>
<sequence>MPRLVNHADRKKRLVEAVWSLAVRNGLEGVTLRKVAAEAGVSMGQVQHYYPSMSDLVQDAMRRSVLELNAKIEAGIAAIDTASAEDMLRQCLYAMVRLDEESVRLIRFSLAVVGRAMSDSSMAQMLAPADDQLRDFTAGLITAARVERGVERDADAHIDADICWAVAVSLGVDIALGHRGAESALAVLTYHIDQLLAAR</sequence>
<dbReference type="eggNOG" id="COG1309">
    <property type="taxonomic scope" value="Bacteria"/>
</dbReference>
<evidence type="ECO:0000256" key="2">
    <source>
        <dbReference type="ARBA" id="ARBA00023015"/>
    </source>
</evidence>
<dbReference type="KEGG" id="sna:Snas_5992"/>
<dbReference type="InterPro" id="IPR039538">
    <property type="entry name" value="BetI_C"/>
</dbReference>
<reference evidence="7 8" key="1">
    <citation type="journal article" date="2009" name="Stand. Genomic Sci.">
        <title>Complete genome sequence of Stackebrandtia nassauensis type strain (LLR-40K-21).</title>
        <authorList>
            <person name="Munk C."/>
            <person name="Lapidus A."/>
            <person name="Copeland A."/>
            <person name="Jando M."/>
            <person name="Mayilraj S."/>
            <person name="Glavina Del Rio T."/>
            <person name="Nolan M."/>
            <person name="Chen F."/>
            <person name="Lucas S."/>
            <person name="Tice H."/>
            <person name="Cheng J.F."/>
            <person name="Han C."/>
            <person name="Detter J.C."/>
            <person name="Bruce D."/>
            <person name="Goodwin L."/>
            <person name="Chain P."/>
            <person name="Pitluck S."/>
            <person name="Goker M."/>
            <person name="Ovchinikova G."/>
            <person name="Pati A."/>
            <person name="Ivanova N."/>
            <person name="Mavromatis K."/>
            <person name="Chen A."/>
            <person name="Palaniappan K."/>
            <person name="Land M."/>
            <person name="Hauser L."/>
            <person name="Chang Y.J."/>
            <person name="Jeffries C.D."/>
            <person name="Bristow J."/>
            <person name="Eisen J.A."/>
            <person name="Markowitz V."/>
            <person name="Hugenholtz P."/>
            <person name="Kyrpides N.C."/>
            <person name="Klenk H.P."/>
        </authorList>
    </citation>
    <scope>NUCLEOTIDE SEQUENCE [LARGE SCALE GENOMIC DNA]</scope>
    <source>
        <strain evidence="8">DSM 44728 / CIP 108903 / NRRL B-16338 / NBRC 102104 / LLR-40K-21</strain>
    </source>
</reference>
<dbReference type="EMBL" id="CP001778">
    <property type="protein sequence ID" value="ADD45618.1"/>
    <property type="molecule type" value="Genomic_DNA"/>
</dbReference>
<dbReference type="HOGENOM" id="CLU_069356_15_10_11"/>
<evidence type="ECO:0000256" key="5">
    <source>
        <dbReference type="PROSITE-ProRule" id="PRU00335"/>
    </source>
</evidence>